<reference evidence="1 2" key="1">
    <citation type="submission" date="2019-08" db="EMBL/GenBank/DDBJ databases">
        <title>Whole-genome Sequencing of e-waste polymer degrading bacterium Pseudomonas sp. strain PE08.</title>
        <authorList>
            <person name="Kirdat K."/>
            <person name="Debbarma P."/>
            <person name="Narawade N."/>
            <person name="Suyal D."/>
            <person name="Thorat V."/>
            <person name="Shouche Y."/>
            <person name="Goel R."/>
            <person name="Yadav A."/>
        </authorList>
    </citation>
    <scope>NUCLEOTIDE SEQUENCE [LARGE SCALE GENOMIC DNA]</scope>
    <source>
        <strain evidence="1 2">PE08</strain>
    </source>
</reference>
<dbReference type="RefSeq" id="WP_151131223.1">
    <property type="nucleotide sequence ID" value="NZ_CP043311.1"/>
</dbReference>
<dbReference type="EMBL" id="CP043311">
    <property type="protein sequence ID" value="QEY60669.1"/>
    <property type="molecule type" value="Genomic_DNA"/>
</dbReference>
<dbReference type="AlphaFoldDB" id="A0A5J6QJE2"/>
<keyword evidence="2" id="KW-1185">Reference proteome</keyword>
<dbReference type="Proteomes" id="UP000327179">
    <property type="component" value="Chromosome"/>
</dbReference>
<evidence type="ECO:0000313" key="2">
    <source>
        <dbReference type="Proteomes" id="UP000327179"/>
    </source>
</evidence>
<evidence type="ECO:0000313" key="1">
    <source>
        <dbReference type="EMBL" id="QEY60669.1"/>
    </source>
</evidence>
<proteinExistence type="predicted"/>
<gene>
    <name evidence="1" type="ORF">FXN65_00935</name>
</gene>
<name>A0A5J6QJE2_9GAMM</name>
<accession>A0A5J6QJE2</accession>
<protein>
    <submittedName>
        <fullName evidence="1">Uncharacterized protein</fullName>
    </submittedName>
</protein>
<dbReference type="KEGG" id="plal:FXN65_00935"/>
<sequence>MPGFVPHGIGECELKVAPGSDPNSIQVHYKYSLDGRNAEHARLEGSPTFLFPFPVNKNIKNNTPYFEHYKKRSELAIKSRYPASKIPDQSNNKYEGLDRYESPLLPGGWWVPKDTSEYKTKLGNPPMFVCSSSFCILTLDQGNGWIVEAIFNESALEDWRTFFVQFNESIDKIMQPTH</sequence>
<organism evidence="1 2">
    <name type="scientific">Metapseudomonas lalkuanensis</name>
    <dbReference type="NCBI Taxonomy" id="2604832"/>
    <lineage>
        <taxon>Bacteria</taxon>
        <taxon>Pseudomonadati</taxon>
        <taxon>Pseudomonadota</taxon>
        <taxon>Gammaproteobacteria</taxon>
        <taxon>Pseudomonadales</taxon>
        <taxon>Pseudomonadaceae</taxon>
        <taxon>Metapseudomonas</taxon>
    </lineage>
</organism>